<accession>A0A437QW38</accession>
<dbReference type="RefSeq" id="WP_127764100.1">
    <property type="nucleotide sequence ID" value="NZ_SADE01000001.1"/>
</dbReference>
<reference evidence="3" key="1">
    <citation type="submission" date="2019-01" db="EMBL/GenBank/DDBJ databases">
        <title>Gri0909 isolated from a small marine red alga.</title>
        <authorList>
            <person name="Kim J."/>
            <person name="Jeong S.E."/>
            <person name="Jeon C.O."/>
        </authorList>
    </citation>
    <scope>NUCLEOTIDE SEQUENCE [LARGE SCALE GENOMIC DNA]</scope>
    <source>
        <strain evidence="3">Gri0909</strain>
    </source>
</reference>
<comment type="caution">
    <text evidence="2">The sequence shown here is derived from an EMBL/GenBank/DDBJ whole genome shotgun (WGS) entry which is preliminary data.</text>
</comment>
<sequence>MRNTSVSLFDFFEMAFGLIGFSRTTGLRLGDAASPAMPRGGMRQTAGPANENGVRGLTPIVSMAVSVCPVSPVVKRT</sequence>
<dbReference type="Proteomes" id="UP000287447">
    <property type="component" value="Unassembled WGS sequence"/>
</dbReference>
<evidence type="ECO:0000313" key="3">
    <source>
        <dbReference type="Proteomes" id="UP000287447"/>
    </source>
</evidence>
<name>A0A437QW38_9PROT</name>
<evidence type="ECO:0000313" key="2">
    <source>
        <dbReference type="EMBL" id="RVU38728.1"/>
    </source>
</evidence>
<protein>
    <submittedName>
        <fullName evidence="2">Uncharacterized protein</fullName>
    </submittedName>
</protein>
<evidence type="ECO:0000256" key="1">
    <source>
        <dbReference type="SAM" id="MobiDB-lite"/>
    </source>
</evidence>
<dbReference type="EMBL" id="SADE01000001">
    <property type="protein sequence ID" value="RVU38728.1"/>
    <property type="molecule type" value="Genomic_DNA"/>
</dbReference>
<gene>
    <name evidence="2" type="ORF">EOI86_05510</name>
</gene>
<organism evidence="2 3">
    <name type="scientific">Hwanghaeella grinnelliae</name>
    <dbReference type="NCBI Taxonomy" id="2500179"/>
    <lineage>
        <taxon>Bacteria</taxon>
        <taxon>Pseudomonadati</taxon>
        <taxon>Pseudomonadota</taxon>
        <taxon>Alphaproteobacteria</taxon>
        <taxon>Rhodospirillales</taxon>
        <taxon>Rhodospirillaceae</taxon>
        <taxon>Hwanghaeella</taxon>
    </lineage>
</organism>
<feature type="region of interest" description="Disordered" evidence="1">
    <location>
        <begin position="32"/>
        <end position="51"/>
    </location>
</feature>
<keyword evidence="3" id="KW-1185">Reference proteome</keyword>
<dbReference type="AlphaFoldDB" id="A0A437QW38"/>
<proteinExistence type="predicted"/>